<accession>A8AMT9</accession>
<dbReference type="AlphaFoldDB" id="A8AMT9"/>
<dbReference type="HOGENOM" id="CLU_3133868_0_0_6"/>
<evidence type="ECO:0000313" key="1">
    <source>
        <dbReference type="EMBL" id="ABV14802.1"/>
    </source>
</evidence>
<keyword evidence="2" id="KW-1185">Reference proteome</keyword>
<evidence type="ECO:0000313" key="2">
    <source>
        <dbReference type="Proteomes" id="UP000008148"/>
    </source>
</evidence>
<gene>
    <name evidence="1" type="ordered locus">CKO_03726</name>
</gene>
<dbReference type="KEGG" id="cko:CKO_03726"/>
<sequence length="49" mass="5966">MDTEHIYGKPFPYIKRAFLFGFHSIKPHFKRVFSCPCIHEINDEKQRKK</sequence>
<proteinExistence type="predicted"/>
<name>A8AMT9_CITK8</name>
<protein>
    <submittedName>
        <fullName evidence="1">Uncharacterized protein</fullName>
    </submittedName>
</protein>
<dbReference type="EMBL" id="CP000822">
    <property type="protein sequence ID" value="ABV14802.1"/>
    <property type="molecule type" value="Genomic_DNA"/>
</dbReference>
<reference evidence="1 2" key="1">
    <citation type="submission" date="2007-08" db="EMBL/GenBank/DDBJ databases">
        <authorList>
            <consortium name="The Citrobacter koseri Genome Sequencing Project"/>
            <person name="McClelland M."/>
            <person name="Sanderson E.K."/>
            <person name="Porwollik S."/>
            <person name="Spieth J."/>
            <person name="Clifton W.S."/>
            <person name="Latreille P."/>
            <person name="Courtney L."/>
            <person name="Wang C."/>
            <person name="Pepin K."/>
            <person name="Bhonagiri V."/>
            <person name="Nash W."/>
            <person name="Johnson M."/>
            <person name="Thiruvilangam P."/>
            <person name="Wilson R."/>
        </authorList>
    </citation>
    <scope>NUCLEOTIDE SEQUENCE [LARGE SCALE GENOMIC DNA]</scope>
    <source>
        <strain evidence="2">ATCC BAA-895 / CDC 4225-83 / SGSC4696</strain>
    </source>
</reference>
<dbReference type="STRING" id="290338.CKO_03726"/>
<dbReference type="Proteomes" id="UP000008148">
    <property type="component" value="Chromosome"/>
</dbReference>
<organism evidence="1 2">
    <name type="scientific">Citrobacter koseri (strain ATCC BAA-895 / CDC 4225-83 / SGSC4696)</name>
    <dbReference type="NCBI Taxonomy" id="290338"/>
    <lineage>
        <taxon>Bacteria</taxon>
        <taxon>Pseudomonadati</taxon>
        <taxon>Pseudomonadota</taxon>
        <taxon>Gammaproteobacteria</taxon>
        <taxon>Enterobacterales</taxon>
        <taxon>Enterobacteriaceae</taxon>
        <taxon>Citrobacter</taxon>
    </lineage>
</organism>